<keyword evidence="3" id="KW-1185">Reference proteome</keyword>
<protein>
    <submittedName>
        <fullName evidence="2">Uncharacterized protein</fullName>
    </submittedName>
</protein>
<name>H1XUV0_CALAY</name>
<reference evidence="2 3" key="1">
    <citation type="submission" date="2011-09" db="EMBL/GenBank/DDBJ databases">
        <title>The permanent draft genome of Caldithrix abyssi DSM 13497.</title>
        <authorList>
            <consortium name="US DOE Joint Genome Institute (JGI-PGF)"/>
            <person name="Lucas S."/>
            <person name="Han J."/>
            <person name="Lapidus A."/>
            <person name="Bruce D."/>
            <person name="Goodwin L."/>
            <person name="Pitluck S."/>
            <person name="Peters L."/>
            <person name="Kyrpides N."/>
            <person name="Mavromatis K."/>
            <person name="Ivanova N."/>
            <person name="Mikhailova N."/>
            <person name="Chertkov O."/>
            <person name="Detter J.C."/>
            <person name="Tapia R."/>
            <person name="Han C."/>
            <person name="Land M."/>
            <person name="Hauser L."/>
            <person name="Markowitz V."/>
            <person name="Cheng J.-F."/>
            <person name="Hugenholtz P."/>
            <person name="Woyke T."/>
            <person name="Wu D."/>
            <person name="Spring S."/>
            <person name="Brambilla E."/>
            <person name="Klenk H.-P."/>
            <person name="Eisen J.A."/>
        </authorList>
    </citation>
    <scope>NUCLEOTIDE SEQUENCE [LARGE SCALE GENOMIC DNA]</scope>
    <source>
        <strain evidence="2 3">DSM 13497</strain>
    </source>
</reference>
<dbReference type="AlphaFoldDB" id="H1XUV0"/>
<evidence type="ECO:0000313" key="2">
    <source>
        <dbReference type="EMBL" id="EHO41649.1"/>
    </source>
</evidence>
<proteinExistence type="predicted"/>
<dbReference type="HOGENOM" id="CLU_2567381_0_0_0"/>
<dbReference type="PaxDb" id="880073-Calab_2037"/>
<dbReference type="EMBL" id="CP018099">
    <property type="protein sequence ID" value="APF17553.1"/>
    <property type="molecule type" value="Genomic_DNA"/>
</dbReference>
<dbReference type="STRING" id="880073.Cabys_802"/>
<reference evidence="1 4" key="2">
    <citation type="submission" date="2016-11" db="EMBL/GenBank/DDBJ databases">
        <title>Genomic analysis of Caldithrix abyssi and proposal of a novel bacterial phylum Caldithrichaeota.</title>
        <authorList>
            <person name="Kublanov I."/>
            <person name="Sigalova O."/>
            <person name="Gavrilov S."/>
            <person name="Lebedinsky A."/>
            <person name="Ivanova N."/>
            <person name="Daum C."/>
            <person name="Reddy T."/>
            <person name="Klenk H.P."/>
            <person name="Goker M."/>
            <person name="Reva O."/>
            <person name="Miroshnichenko M."/>
            <person name="Kyprides N."/>
            <person name="Woyke T."/>
            <person name="Gelfand M."/>
        </authorList>
    </citation>
    <scope>NUCLEOTIDE SEQUENCE [LARGE SCALE GENOMIC DNA]</scope>
    <source>
        <strain evidence="1 4">LF13</strain>
    </source>
</reference>
<dbReference type="KEGG" id="caby:Cabys_802"/>
<evidence type="ECO:0000313" key="1">
    <source>
        <dbReference type="EMBL" id="APF17553.1"/>
    </source>
</evidence>
<accession>H1XUV0</accession>
<dbReference type="RefSeq" id="WP_006928815.1">
    <property type="nucleotide sequence ID" value="NZ_CM001402.1"/>
</dbReference>
<sequence>MIIAKQEKQYSYQRDENETVSTVYANEQQKKSFIKGLLREMPNIVGEKISARAEWSAAPHSNPLKTKKDRAKALSFKYKRF</sequence>
<dbReference type="Proteomes" id="UP000004671">
    <property type="component" value="Chromosome"/>
</dbReference>
<dbReference type="EMBL" id="CM001402">
    <property type="protein sequence ID" value="EHO41649.1"/>
    <property type="molecule type" value="Genomic_DNA"/>
</dbReference>
<evidence type="ECO:0000313" key="4">
    <source>
        <dbReference type="Proteomes" id="UP000183868"/>
    </source>
</evidence>
<organism evidence="2 3">
    <name type="scientific">Caldithrix abyssi DSM 13497</name>
    <dbReference type="NCBI Taxonomy" id="880073"/>
    <lineage>
        <taxon>Bacteria</taxon>
        <taxon>Pseudomonadati</taxon>
        <taxon>Calditrichota</taxon>
        <taxon>Calditrichia</taxon>
        <taxon>Calditrichales</taxon>
        <taxon>Calditrichaceae</taxon>
        <taxon>Caldithrix</taxon>
    </lineage>
</organism>
<evidence type="ECO:0000313" key="3">
    <source>
        <dbReference type="Proteomes" id="UP000004671"/>
    </source>
</evidence>
<gene>
    <name evidence="1" type="ORF">Cabys_802</name>
    <name evidence="2" type="ORF">Calab_2037</name>
</gene>
<dbReference type="Proteomes" id="UP000183868">
    <property type="component" value="Chromosome"/>
</dbReference>
<dbReference type="InParanoid" id="H1XUV0"/>